<comment type="similarity">
    <text evidence="2">Belongs to the DegT/DnrJ/EryC1 family.</text>
</comment>
<sequence length="381" mass="43084">MSNYRIPFIDYTRAYKKIKPEIDEALLGCLERGDLVYRQDLIDFEKNFAAYCGCKHGIGTGSCTGAMYLCLRVINVFLREVITVSHTYIATIDSIVHAGGIPVLIDVDYDTMNMDVDQLERAITPQTKAIIPVHLNGRMCQMDRIMEIAERYKLYVIEDAAQAPGATYRGKRAGSWGDFGCFSFYPAKVLGSYGEGGMIVTNNDEMASELYLLRDHGEWPHYLPGGKKGEIYGWGYNSILDNIAAAVLNVKLKYLSKVIKRRSAIAEQYTWGLSSIQGLGLPLLTDNSYLANKLIGRDVFQNYAIKTEQRDRLKDWLRDRGIETLISWATPNHKQKGLADLHRFSLPVTEQISNEVLSLPIYPELSDPEVEYVVECVRSFF</sequence>
<dbReference type="PANTHER" id="PTHR30244">
    <property type="entry name" value="TRANSAMINASE"/>
    <property type="match status" value="1"/>
</dbReference>
<dbReference type="EMBL" id="MT142346">
    <property type="protein sequence ID" value="QJA78647.1"/>
    <property type="molecule type" value="Genomic_DNA"/>
</dbReference>
<proteinExistence type="inferred from homology"/>
<protein>
    <submittedName>
        <fullName evidence="3">Putative DegT/DnrJ/EryC1/StrS aminotransferase family protein</fullName>
    </submittedName>
</protein>
<name>A0A6M3K9X5_9ZZZZ</name>
<reference evidence="3" key="1">
    <citation type="submission" date="2020-03" db="EMBL/GenBank/DDBJ databases">
        <title>The deep terrestrial virosphere.</title>
        <authorList>
            <person name="Holmfeldt K."/>
            <person name="Nilsson E."/>
            <person name="Simone D."/>
            <person name="Lopez-Fernandez M."/>
            <person name="Wu X."/>
            <person name="de Brujin I."/>
            <person name="Lundin D."/>
            <person name="Andersson A."/>
            <person name="Bertilsson S."/>
            <person name="Dopson M."/>
        </authorList>
    </citation>
    <scope>NUCLEOTIDE SEQUENCE</scope>
    <source>
        <strain evidence="3">MM415A01038</strain>
    </source>
</reference>
<dbReference type="Pfam" id="PF01041">
    <property type="entry name" value="DegT_DnrJ_EryC1"/>
    <property type="match status" value="1"/>
</dbReference>
<organism evidence="3">
    <name type="scientific">viral metagenome</name>
    <dbReference type="NCBI Taxonomy" id="1070528"/>
    <lineage>
        <taxon>unclassified sequences</taxon>
        <taxon>metagenomes</taxon>
        <taxon>organismal metagenomes</taxon>
    </lineage>
</organism>
<dbReference type="GO" id="GO:0000271">
    <property type="term" value="P:polysaccharide biosynthetic process"/>
    <property type="evidence" value="ECO:0007669"/>
    <property type="project" value="TreeGrafter"/>
</dbReference>
<evidence type="ECO:0000256" key="2">
    <source>
        <dbReference type="ARBA" id="ARBA00037999"/>
    </source>
</evidence>
<dbReference type="InterPro" id="IPR015424">
    <property type="entry name" value="PyrdxlP-dep_Trfase"/>
</dbReference>
<dbReference type="InterPro" id="IPR015422">
    <property type="entry name" value="PyrdxlP-dep_Trfase_small"/>
</dbReference>
<dbReference type="PIRSF" id="PIRSF000390">
    <property type="entry name" value="PLP_StrS"/>
    <property type="match status" value="1"/>
</dbReference>
<keyword evidence="3" id="KW-0032">Aminotransferase</keyword>
<dbReference type="SUPFAM" id="SSF53383">
    <property type="entry name" value="PLP-dependent transferases"/>
    <property type="match status" value="1"/>
</dbReference>
<evidence type="ECO:0000313" key="3">
    <source>
        <dbReference type="EMBL" id="QJA78647.1"/>
    </source>
</evidence>
<dbReference type="Gene3D" id="3.40.640.10">
    <property type="entry name" value="Type I PLP-dependent aspartate aminotransferase-like (Major domain)"/>
    <property type="match status" value="1"/>
</dbReference>
<keyword evidence="1" id="KW-0663">Pyridoxal phosphate</keyword>
<dbReference type="Gene3D" id="3.90.1150.10">
    <property type="entry name" value="Aspartate Aminotransferase, domain 1"/>
    <property type="match status" value="1"/>
</dbReference>
<dbReference type="PANTHER" id="PTHR30244:SF36">
    <property type="entry name" value="3-OXO-GLUCOSE-6-PHOSPHATE:GLUTAMATE AMINOTRANSFERASE"/>
    <property type="match status" value="1"/>
</dbReference>
<dbReference type="CDD" id="cd00616">
    <property type="entry name" value="AHBA_syn"/>
    <property type="match status" value="1"/>
</dbReference>
<dbReference type="InterPro" id="IPR015421">
    <property type="entry name" value="PyrdxlP-dep_Trfase_major"/>
</dbReference>
<accession>A0A6M3K9X5</accession>
<dbReference type="GO" id="GO:0030170">
    <property type="term" value="F:pyridoxal phosphate binding"/>
    <property type="evidence" value="ECO:0007669"/>
    <property type="project" value="TreeGrafter"/>
</dbReference>
<keyword evidence="3" id="KW-0808">Transferase</keyword>
<dbReference type="InterPro" id="IPR000653">
    <property type="entry name" value="DegT/StrS_aminotransferase"/>
</dbReference>
<gene>
    <name evidence="3" type="ORF">MM415A01038_0015</name>
</gene>
<evidence type="ECO:0000256" key="1">
    <source>
        <dbReference type="ARBA" id="ARBA00022898"/>
    </source>
</evidence>
<dbReference type="GO" id="GO:0008483">
    <property type="term" value="F:transaminase activity"/>
    <property type="evidence" value="ECO:0007669"/>
    <property type="project" value="UniProtKB-KW"/>
</dbReference>
<dbReference type="AlphaFoldDB" id="A0A6M3K9X5"/>